<reference evidence="2 3" key="1">
    <citation type="journal article" date="2018" name="PLoS Genet.">
        <title>Population sequencing reveals clonal diversity and ancestral inbreeding in the grapevine cultivar Chardonnay.</title>
        <authorList>
            <person name="Roach M.J."/>
            <person name="Johnson D.L."/>
            <person name="Bohlmann J."/>
            <person name="van Vuuren H.J."/>
            <person name="Jones S.J."/>
            <person name="Pretorius I.S."/>
            <person name="Schmidt S.A."/>
            <person name="Borneman A.R."/>
        </authorList>
    </citation>
    <scope>NUCLEOTIDE SEQUENCE [LARGE SCALE GENOMIC DNA]</scope>
    <source>
        <strain evidence="3">cv. Chardonnay</strain>
        <tissue evidence="2">Leaf</tissue>
    </source>
</reference>
<feature type="compositionally biased region" description="Basic and acidic residues" evidence="1">
    <location>
        <begin position="1"/>
        <end position="19"/>
    </location>
</feature>
<evidence type="ECO:0000313" key="2">
    <source>
        <dbReference type="EMBL" id="RVX09288.1"/>
    </source>
</evidence>
<comment type="caution">
    <text evidence="2">The sequence shown here is derived from an EMBL/GenBank/DDBJ whole genome shotgun (WGS) entry which is preliminary data.</text>
</comment>
<name>A0A438JK08_VITVI</name>
<gene>
    <name evidence="2" type="ORF">CK203_015349</name>
</gene>
<dbReference type="Proteomes" id="UP000288805">
    <property type="component" value="Unassembled WGS sequence"/>
</dbReference>
<proteinExistence type="predicted"/>
<protein>
    <recommendedName>
        <fullName evidence="4">DUF4283 domain-containing protein</fullName>
    </recommendedName>
</protein>
<evidence type="ECO:0000313" key="3">
    <source>
        <dbReference type="Proteomes" id="UP000288805"/>
    </source>
</evidence>
<evidence type="ECO:0008006" key="4">
    <source>
        <dbReference type="Google" id="ProtNLM"/>
    </source>
</evidence>
<sequence length="130" mass="14964">MCLKGEMEERERPRERVSEGDGEESWFEGANGESEGYLKLGRQVWGRSLKPGFLLKGHEDWPLGETLAENGRFFSLERGENKEGCFLKLGVLDREKKRFNIFVPRGRGAKGDGLSWWRRCVRWSLSQAGK</sequence>
<feature type="region of interest" description="Disordered" evidence="1">
    <location>
        <begin position="1"/>
        <end position="29"/>
    </location>
</feature>
<dbReference type="EMBL" id="QGNW01000038">
    <property type="protein sequence ID" value="RVX09288.1"/>
    <property type="molecule type" value="Genomic_DNA"/>
</dbReference>
<accession>A0A438JK08</accession>
<dbReference type="AlphaFoldDB" id="A0A438JK08"/>
<organism evidence="2 3">
    <name type="scientific">Vitis vinifera</name>
    <name type="common">Grape</name>
    <dbReference type="NCBI Taxonomy" id="29760"/>
    <lineage>
        <taxon>Eukaryota</taxon>
        <taxon>Viridiplantae</taxon>
        <taxon>Streptophyta</taxon>
        <taxon>Embryophyta</taxon>
        <taxon>Tracheophyta</taxon>
        <taxon>Spermatophyta</taxon>
        <taxon>Magnoliopsida</taxon>
        <taxon>eudicotyledons</taxon>
        <taxon>Gunneridae</taxon>
        <taxon>Pentapetalae</taxon>
        <taxon>rosids</taxon>
        <taxon>Vitales</taxon>
        <taxon>Vitaceae</taxon>
        <taxon>Viteae</taxon>
        <taxon>Vitis</taxon>
    </lineage>
</organism>
<evidence type="ECO:0000256" key="1">
    <source>
        <dbReference type="SAM" id="MobiDB-lite"/>
    </source>
</evidence>